<dbReference type="Proteomes" id="UP001341281">
    <property type="component" value="Chromosome 01"/>
</dbReference>
<gene>
    <name evidence="1" type="ORF">U9M48_000493</name>
</gene>
<dbReference type="EMBL" id="CP144745">
    <property type="protein sequence ID" value="WVZ49112.1"/>
    <property type="molecule type" value="Genomic_DNA"/>
</dbReference>
<organism evidence="1 2">
    <name type="scientific">Paspalum notatum var. saurae</name>
    <dbReference type="NCBI Taxonomy" id="547442"/>
    <lineage>
        <taxon>Eukaryota</taxon>
        <taxon>Viridiplantae</taxon>
        <taxon>Streptophyta</taxon>
        <taxon>Embryophyta</taxon>
        <taxon>Tracheophyta</taxon>
        <taxon>Spermatophyta</taxon>
        <taxon>Magnoliopsida</taxon>
        <taxon>Liliopsida</taxon>
        <taxon>Poales</taxon>
        <taxon>Poaceae</taxon>
        <taxon>PACMAD clade</taxon>
        <taxon>Panicoideae</taxon>
        <taxon>Andropogonodae</taxon>
        <taxon>Paspaleae</taxon>
        <taxon>Paspalinae</taxon>
        <taxon>Paspalum</taxon>
    </lineage>
</organism>
<sequence length="60" mass="6874">MDNMNYGTLFSLCLARKPDSILNTSSIAWGVRFSDLHAYRADSGDDEPDNLVTRDDWYED</sequence>
<proteinExistence type="predicted"/>
<evidence type="ECO:0000313" key="1">
    <source>
        <dbReference type="EMBL" id="WVZ49112.1"/>
    </source>
</evidence>
<accession>A0AAQ3SG00</accession>
<evidence type="ECO:0000313" key="2">
    <source>
        <dbReference type="Proteomes" id="UP001341281"/>
    </source>
</evidence>
<dbReference type="AlphaFoldDB" id="A0AAQ3SG00"/>
<name>A0AAQ3SG00_PASNO</name>
<reference evidence="1 2" key="1">
    <citation type="submission" date="2024-02" db="EMBL/GenBank/DDBJ databases">
        <title>High-quality chromosome-scale genome assembly of Pensacola bahiagrass (Paspalum notatum Flugge var. saurae).</title>
        <authorList>
            <person name="Vega J.M."/>
            <person name="Podio M."/>
            <person name="Orjuela J."/>
            <person name="Siena L.A."/>
            <person name="Pessino S.C."/>
            <person name="Combes M.C."/>
            <person name="Mariac C."/>
            <person name="Albertini E."/>
            <person name="Pupilli F."/>
            <person name="Ortiz J.P.A."/>
            <person name="Leblanc O."/>
        </authorList>
    </citation>
    <scope>NUCLEOTIDE SEQUENCE [LARGE SCALE GENOMIC DNA]</scope>
    <source>
        <strain evidence="1">R1</strain>
        <tissue evidence="1">Leaf</tissue>
    </source>
</reference>
<protein>
    <submittedName>
        <fullName evidence="1">Uncharacterized protein</fullName>
    </submittedName>
</protein>
<keyword evidence="2" id="KW-1185">Reference proteome</keyword>